<dbReference type="SUPFAM" id="SSF46626">
    <property type="entry name" value="Cytochrome c"/>
    <property type="match status" value="1"/>
</dbReference>
<proteinExistence type="predicted"/>
<evidence type="ECO:0000313" key="6">
    <source>
        <dbReference type="EMBL" id="MBG9375183.1"/>
    </source>
</evidence>
<dbReference type="Proteomes" id="UP000628448">
    <property type="component" value="Unassembled WGS sequence"/>
</dbReference>
<keyword evidence="3 4" id="KW-0408">Iron</keyword>
<evidence type="ECO:0000256" key="4">
    <source>
        <dbReference type="PROSITE-ProRule" id="PRU00433"/>
    </source>
</evidence>
<dbReference type="Pfam" id="PF00034">
    <property type="entry name" value="Cytochrom_C"/>
    <property type="match status" value="1"/>
</dbReference>
<name>A0A931E167_9BACT</name>
<keyword evidence="7" id="KW-1185">Reference proteome</keyword>
<feature type="domain" description="Cytochrome c" evidence="5">
    <location>
        <begin position="30"/>
        <end position="118"/>
    </location>
</feature>
<accession>A0A931E167</accession>
<evidence type="ECO:0000313" key="7">
    <source>
        <dbReference type="Proteomes" id="UP000628448"/>
    </source>
</evidence>
<sequence length="135" mass="14916">MKAIMFISAICLACTVLFSSFRQQTFDLKASIERGKDVYSAYCQACHMDEGQGVEGAFPPLAKSDYLMADKKRSVEQVIYGVKGEMKVNGVIYNGEMPESDLRDEQVSDVLNYIRNSFGNKGAAVTPADVKALRK</sequence>
<dbReference type="InterPro" id="IPR051459">
    <property type="entry name" value="Cytochrome_c-type_DH"/>
</dbReference>
<reference evidence="6" key="1">
    <citation type="submission" date="2020-11" db="EMBL/GenBank/DDBJ databases">
        <title>Bacterial whole genome sequence for Panacibacter sp. DH6.</title>
        <authorList>
            <person name="Le V."/>
            <person name="Ko S."/>
            <person name="Ahn C.-Y."/>
            <person name="Oh H.-M."/>
        </authorList>
    </citation>
    <scope>NUCLEOTIDE SEQUENCE</scope>
    <source>
        <strain evidence="6">DH6</strain>
    </source>
</reference>
<keyword evidence="1 4" id="KW-0349">Heme</keyword>
<dbReference type="GO" id="GO:0020037">
    <property type="term" value="F:heme binding"/>
    <property type="evidence" value="ECO:0007669"/>
    <property type="project" value="InterPro"/>
</dbReference>
<dbReference type="PROSITE" id="PS51007">
    <property type="entry name" value="CYTC"/>
    <property type="match status" value="1"/>
</dbReference>
<organism evidence="6 7">
    <name type="scientific">Panacibacter microcysteis</name>
    <dbReference type="NCBI Taxonomy" id="2793269"/>
    <lineage>
        <taxon>Bacteria</taxon>
        <taxon>Pseudomonadati</taxon>
        <taxon>Bacteroidota</taxon>
        <taxon>Chitinophagia</taxon>
        <taxon>Chitinophagales</taxon>
        <taxon>Chitinophagaceae</taxon>
        <taxon>Panacibacter</taxon>
    </lineage>
</organism>
<dbReference type="RefSeq" id="WP_196989246.1">
    <property type="nucleotide sequence ID" value="NZ_JADWYR010000001.1"/>
</dbReference>
<dbReference type="EMBL" id="JADWYR010000001">
    <property type="protein sequence ID" value="MBG9375183.1"/>
    <property type="molecule type" value="Genomic_DNA"/>
</dbReference>
<dbReference type="AlphaFoldDB" id="A0A931E167"/>
<dbReference type="Gene3D" id="1.10.760.10">
    <property type="entry name" value="Cytochrome c-like domain"/>
    <property type="match status" value="1"/>
</dbReference>
<evidence type="ECO:0000256" key="1">
    <source>
        <dbReference type="ARBA" id="ARBA00022617"/>
    </source>
</evidence>
<protein>
    <submittedName>
        <fullName evidence="6">Cytochrome c</fullName>
    </submittedName>
</protein>
<evidence type="ECO:0000259" key="5">
    <source>
        <dbReference type="PROSITE" id="PS51007"/>
    </source>
</evidence>
<dbReference type="InterPro" id="IPR036909">
    <property type="entry name" value="Cyt_c-like_dom_sf"/>
</dbReference>
<dbReference type="GO" id="GO:0009055">
    <property type="term" value="F:electron transfer activity"/>
    <property type="evidence" value="ECO:0007669"/>
    <property type="project" value="InterPro"/>
</dbReference>
<keyword evidence="2 4" id="KW-0479">Metal-binding</keyword>
<comment type="caution">
    <text evidence="6">The sequence shown here is derived from an EMBL/GenBank/DDBJ whole genome shotgun (WGS) entry which is preliminary data.</text>
</comment>
<dbReference type="PANTHER" id="PTHR35008:SF9">
    <property type="entry name" value="CYTOCHROME C DOMAIN-CONTAINING PROTEIN"/>
    <property type="match status" value="1"/>
</dbReference>
<evidence type="ECO:0000256" key="3">
    <source>
        <dbReference type="ARBA" id="ARBA00023004"/>
    </source>
</evidence>
<dbReference type="PANTHER" id="PTHR35008">
    <property type="entry name" value="BLL4482 PROTEIN-RELATED"/>
    <property type="match status" value="1"/>
</dbReference>
<dbReference type="InterPro" id="IPR009056">
    <property type="entry name" value="Cyt_c-like_dom"/>
</dbReference>
<evidence type="ECO:0000256" key="2">
    <source>
        <dbReference type="ARBA" id="ARBA00022723"/>
    </source>
</evidence>
<dbReference type="GO" id="GO:0046872">
    <property type="term" value="F:metal ion binding"/>
    <property type="evidence" value="ECO:0007669"/>
    <property type="project" value="UniProtKB-KW"/>
</dbReference>
<gene>
    <name evidence="6" type="ORF">I5907_03005</name>
</gene>